<dbReference type="EMBL" id="CP074572">
    <property type="protein sequence ID" value="QVK24116.1"/>
    <property type="molecule type" value="Genomic_DNA"/>
</dbReference>
<keyword evidence="3" id="KW-1185">Reference proteome</keyword>
<reference evidence="2 3" key="1">
    <citation type="journal article" date="2012" name="Int. J. Syst. Evol. Microbiol.">
        <title>Shewanella dokdonensis sp. nov., isolated from seawater.</title>
        <authorList>
            <person name="Sung H.R."/>
            <person name="Yoon J.H."/>
            <person name="Ghim S.Y."/>
        </authorList>
    </citation>
    <scope>NUCLEOTIDE SEQUENCE [LARGE SCALE GENOMIC DNA]</scope>
    <source>
        <strain evidence="2 3">DSM 23626</strain>
    </source>
</reference>
<name>A0ABX8DH87_9GAMM</name>
<dbReference type="RefSeq" id="WP_213682729.1">
    <property type="nucleotide sequence ID" value="NZ_CP074572.1"/>
</dbReference>
<organism evidence="2 3">
    <name type="scientific">Shewanella dokdonensis</name>
    <dbReference type="NCBI Taxonomy" id="712036"/>
    <lineage>
        <taxon>Bacteria</taxon>
        <taxon>Pseudomonadati</taxon>
        <taxon>Pseudomonadota</taxon>
        <taxon>Gammaproteobacteria</taxon>
        <taxon>Alteromonadales</taxon>
        <taxon>Shewanellaceae</taxon>
        <taxon>Shewanella</taxon>
    </lineage>
</organism>
<accession>A0ABX8DH87</accession>
<dbReference type="Gene3D" id="3.10.450.50">
    <property type="match status" value="1"/>
</dbReference>
<evidence type="ECO:0000313" key="3">
    <source>
        <dbReference type="Proteomes" id="UP000676428"/>
    </source>
</evidence>
<proteinExistence type="predicted"/>
<sequence>MVALPRVIQQYFKAVNQRDMSLFNTCMAADIQVQDEGETHQGIANVQAWQQASIARYQHRCHGISWRQQQTLWYVDTVVTGEFSASPLTLTIVFTLAQQLITQMEFR</sequence>
<gene>
    <name evidence="2" type="ORF">KHX94_05855</name>
</gene>
<dbReference type="InterPro" id="IPR037401">
    <property type="entry name" value="SnoaL-like"/>
</dbReference>
<dbReference type="SUPFAM" id="SSF54427">
    <property type="entry name" value="NTF2-like"/>
    <property type="match status" value="1"/>
</dbReference>
<dbReference type="Pfam" id="PF12680">
    <property type="entry name" value="SnoaL_2"/>
    <property type="match status" value="1"/>
</dbReference>
<feature type="domain" description="SnoaL-like" evidence="1">
    <location>
        <begin position="8"/>
        <end position="103"/>
    </location>
</feature>
<evidence type="ECO:0000313" key="2">
    <source>
        <dbReference type="EMBL" id="QVK24116.1"/>
    </source>
</evidence>
<dbReference type="InterPro" id="IPR032710">
    <property type="entry name" value="NTF2-like_dom_sf"/>
</dbReference>
<protein>
    <submittedName>
        <fullName evidence="2">Nuclear transport factor 2 family protein</fullName>
    </submittedName>
</protein>
<evidence type="ECO:0000259" key="1">
    <source>
        <dbReference type="Pfam" id="PF12680"/>
    </source>
</evidence>
<dbReference type="Proteomes" id="UP000676428">
    <property type="component" value="Chromosome"/>
</dbReference>